<dbReference type="GO" id="GO:0000981">
    <property type="term" value="F:DNA-binding transcription factor activity, RNA polymerase II-specific"/>
    <property type="evidence" value="ECO:0007669"/>
    <property type="project" value="TreeGrafter"/>
</dbReference>
<dbReference type="InterPro" id="IPR013087">
    <property type="entry name" value="Znf_C2H2_type"/>
</dbReference>
<dbReference type="SMART" id="SM00355">
    <property type="entry name" value="ZnF_C2H2"/>
    <property type="match status" value="9"/>
</dbReference>
<feature type="domain" description="C2H2-type" evidence="7">
    <location>
        <begin position="569"/>
        <end position="596"/>
    </location>
</feature>
<dbReference type="SUPFAM" id="SSF57667">
    <property type="entry name" value="beta-beta-alpha zinc fingers"/>
    <property type="match status" value="2"/>
</dbReference>
<dbReference type="Pfam" id="PF13912">
    <property type="entry name" value="zf-C2H2_6"/>
    <property type="match status" value="1"/>
</dbReference>
<dbReference type="InterPro" id="IPR036236">
    <property type="entry name" value="Znf_C2H2_sf"/>
</dbReference>
<keyword evidence="2" id="KW-0677">Repeat</keyword>
<feature type="domain" description="C2H2-type" evidence="7">
    <location>
        <begin position="538"/>
        <end position="565"/>
    </location>
</feature>
<feature type="region of interest" description="Disordered" evidence="6">
    <location>
        <begin position="109"/>
        <end position="139"/>
    </location>
</feature>
<evidence type="ECO:0000256" key="1">
    <source>
        <dbReference type="ARBA" id="ARBA00022723"/>
    </source>
</evidence>
<proteinExistence type="predicted"/>
<dbReference type="GO" id="GO:0005634">
    <property type="term" value="C:nucleus"/>
    <property type="evidence" value="ECO:0007669"/>
    <property type="project" value="TreeGrafter"/>
</dbReference>
<comment type="caution">
    <text evidence="8">The sequence shown here is derived from an EMBL/GenBank/DDBJ whole genome shotgun (WGS) entry which is preliminary data.</text>
</comment>
<evidence type="ECO:0000256" key="5">
    <source>
        <dbReference type="PROSITE-ProRule" id="PRU00042"/>
    </source>
</evidence>
<keyword evidence="9" id="KW-1185">Reference proteome</keyword>
<gene>
    <name evidence="8" type="ORF">C0Q70_10378</name>
</gene>
<feature type="compositionally biased region" description="Basic and acidic residues" evidence="6">
    <location>
        <begin position="109"/>
        <end position="130"/>
    </location>
</feature>
<dbReference type="Pfam" id="PF12874">
    <property type="entry name" value="zf-met"/>
    <property type="match status" value="1"/>
</dbReference>
<dbReference type="AlphaFoldDB" id="A0A2T7PCG2"/>
<organism evidence="8 9">
    <name type="scientific">Pomacea canaliculata</name>
    <name type="common">Golden apple snail</name>
    <dbReference type="NCBI Taxonomy" id="400727"/>
    <lineage>
        <taxon>Eukaryota</taxon>
        <taxon>Metazoa</taxon>
        <taxon>Spiralia</taxon>
        <taxon>Lophotrochozoa</taxon>
        <taxon>Mollusca</taxon>
        <taxon>Gastropoda</taxon>
        <taxon>Caenogastropoda</taxon>
        <taxon>Architaenioglossa</taxon>
        <taxon>Ampullarioidea</taxon>
        <taxon>Ampullariidae</taxon>
        <taxon>Pomacea</taxon>
    </lineage>
</organism>
<keyword evidence="4" id="KW-0862">Zinc</keyword>
<dbReference type="PANTHER" id="PTHR24409:SF295">
    <property type="entry name" value="AZ2-RELATED"/>
    <property type="match status" value="1"/>
</dbReference>
<feature type="domain" description="C2H2-type" evidence="7">
    <location>
        <begin position="626"/>
        <end position="653"/>
    </location>
</feature>
<accession>A0A2T7PCG2</accession>
<evidence type="ECO:0000313" key="9">
    <source>
        <dbReference type="Proteomes" id="UP000245119"/>
    </source>
</evidence>
<evidence type="ECO:0000256" key="4">
    <source>
        <dbReference type="ARBA" id="ARBA00022833"/>
    </source>
</evidence>
<evidence type="ECO:0000259" key="7">
    <source>
        <dbReference type="PROSITE" id="PS50157"/>
    </source>
</evidence>
<feature type="domain" description="C2H2-type" evidence="7">
    <location>
        <begin position="597"/>
        <end position="625"/>
    </location>
</feature>
<keyword evidence="1" id="KW-0479">Metal-binding</keyword>
<dbReference type="PANTHER" id="PTHR24409">
    <property type="entry name" value="ZINC FINGER PROTEIN 142"/>
    <property type="match status" value="1"/>
</dbReference>
<dbReference type="GO" id="GO:0008270">
    <property type="term" value="F:zinc ion binding"/>
    <property type="evidence" value="ECO:0007669"/>
    <property type="project" value="UniProtKB-KW"/>
</dbReference>
<dbReference type="Gene3D" id="3.30.160.60">
    <property type="entry name" value="Classic Zinc Finger"/>
    <property type="match status" value="4"/>
</dbReference>
<sequence>MGRFQSCRSVVEKALRRSFYDGVLELYDYEGNQNERVTCVALEGTLTLTINKSITFAIRLNEIAQRAEEVIDDVLEHRKPSESLLDIKKRARKIDSGFERPLKIKKEVKGEKHVQEEKRSEWSNDSEKESFSNAKKSATLPKQIQVLPTKTVRADLRPREFSSPNPSIGELETSCTSYINLLPVVVSSSLAGTDTSQTCDFDQELSEKRTERSSQRSSHWRYNLHPFEGSVTVKRVKSDTQHAVTAGQHLSSDQDILKVKVYKDERCDCAVCGEVLHGQRALTVHLRAHQIAFESTCHICQTDNLTLEALQLHLRLMHSPCIFPLPASVTTEGLVGRAVLPALASRQGSLSAIASLVNMASSQMMGGSAAAGAAMDPGAAFGVSGGALGAAAATSNNRIAQVVEQLFGFQNLMVKCDTCDLLFSSKQALSEHVAIIHGMHALKTGIRQETSCELERDDTRCDDTRQEDNEQSSHENADFTCFDCSQAFVTYTMLTQHCIQQHGSTAVPSHGSCTLCHKTFDMWKTLRTHYTVFHRISCFCESCKQGFTSSEELKTHYETHTHETRSIAFVCDICNKGFYSQSQCSAHKRSHISEKSFACQVCGSAFFKRGDLSKHFRTVHAPNRVFACRFCGKRGTRMDNMRSHVRSHGKHMTRDEILSMIEEAKS</sequence>
<evidence type="ECO:0000256" key="3">
    <source>
        <dbReference type="ARBA" id="ARBA00022771"/>
    </source>
</evidence>
<keyword evidence="3 5" id="KW-0863">Zinc-finger</keyword>
<reference evidence="8 9" key="1">
    <citation type="submission" date="2018-04" db="EMBL/GenBank/DDBJ databases">
        <title>The genome of golden apple snail Pomacea canaliculata provides insight into stress tolerance and invasive adaptation.</title>
        <authorList>
            <person name="Liu C."/>
            <person name="Liu B."/>
            <person name="Ren Y."/>
            <person name="Zhang Y."/>
            <person name="Wang H."/>
            <person name="Li S."/>
            <person name="Jiang F."/>
            <person name="Yin L."/>
            <person name="Zhang G."/>
            <person name="Qian W."/>
            <person name="Fan W."/>
        </authorList>
    </citation>
    <scope>NUCLEOTIDE SEQUENCE [LARGE SCALE GENOMIC DNA]</scope>
    <source>
        <strain evidence="8">SZHN2017</strain>
        <tissue evidence="8">Muscle</tissue>
    </source>
</reference>
<evidence type="ECO:0000256" key="6">
    <source>
        <dbReference type="SAM" id="MobiDB-lite"/>
    </source>
</evidence>
<protein>
    <recommendedName>
        <fullName evidence="7">C2H2-type domain-containing protein</fullName>
    </recommendedName>
</protein>
<evidence type="ECO:0000256" key="2">
    <source>
        <dbReference type="ARBA" id="ARBA00022737"/>
    </source>
</evidence>
<dbReference type="Proteomes" id="UP000245119">
    <property type="component" value="Linkage Group LG5"/>
</dbReference>
<dbReference type="GO" id="GO:0000977">
    <property type="term" value="F:RNA polymerase II transcription regulatory region sequence-specific DNA binding"/>
    <property type="evidence" value="ECO:0007669"/>
    <property type="project" value="TreeGrafter"/>
</dbReference>
<dbReference type="OrthoDB" id="6077419at2759"/>
<dbReference type="EMBL" id="PZQS01000005">
    <property type="protein sequence ID" value="PVD31100.1"/>
    <property type="molecule type" value="Genomic_DNA"/>
</dbReference>
<name>A0A2T7PCG2_POMCA</name>
<evidence type="ECO:0000313" key="8">
    <source>
        <dbReference type="EMBL" id="PVD31100.1"/>
    </source>
</evidence>
<dbReference type="PROSITE" id="PS00028">
    <property type="entry name" value="ZINC_FINGER_C2H2_1"/>
    <property type="match status" value="6"/>
</dbReference>
<dbReference type="PROSITE" id="PS50157">
    <property type="entry name" value="ZINC_FINGER_C2H2_2"/>
    <property type="match status" value="4"/>
</dbReference>